<dbReference type="Pfam" id="PF01909">
    <property type="entry name" value="NTP_transf_2"/>
    <property type="match status" value="1"/>
</dbReference>
<evidence type="ECO:0000313" key="11">
    <source>
        <dbReference type="EMBL" id="MBB4095925.1"/>
    </source>
</evidence>
<dbReference type="Proteomes" id="UP000553980">
    <property type="component" value="Unassembled WGS sequence"/>
</dbReference>
<dbReference type="SUPFAM" id="SSF81301">
    <property type="entry name" value="Nucleotidyltransferase"/>
    <property type="match status" value="1"/>
</dbReference>
<dbReference type="InterPro" id="IPR002934">
    <property type="entry name" value="Polymerase_NTP_transf_dom"/>
</dbReference>
<evidence type="ECO:0000256" key="2">
    <source>
        <dbReference type="ARBA" id="ARBA00022649"/>
    </source>
</evidence>
<gene>
    <name evidence="11" type="ORF">GGQ79_004478</name>
</gene>
<sequence>MKMPRPSTLLKRNRKFIHQLAEKYRVRNPRVFGSIAAGTDTEESDIDILVDETPETTFFKLGGLQIELEERLGVKVDVCTPGDLPEKFRQDVINRAIAI</sequence>
<dbReference type="AlphaFoldDB" id="A0AB34YYQ8"/>
<dbReference type="GO" id="GO:0046872">
    <property type="term" value="F:metal ion binding"/>
    <property type="evidence" value="ECO:0007669"/>
    <property type="project" value="UniProtKB-KW"/>
</dbReference>
<keyword evidence="4" id="KW-0548">Nucleotidyltransferase</keyword>
<evidence type="ECO:0000256" key="5">
    <source>
        <dbReference type="ARBA" id="ARBA00022723"/>
    </source>
</evidence>
<evidence type="ECO:0000313" key="12">
    <source>
        <dbReference type="Proteomes" id="UP000553980"/>
    </source>
</evidence>
<comment type="cofactor">
    <cofactor evidence="1">
        <name>Mg(2+)</name>
        <dbReference type="ChEBI" id="CHEBI:18420"/>
    </cofactor>
</comment>
<keyword evidence="2" id="KW-1277">Toxin-antitoxin system</keyword>
<reference evidence="11 12" key="1">
    <citation type="submission" date="2020-08" db="EMBL/GenBank/DDBJ databases">
        <title>Genomic Encyclopedia of Type Strains, Phase IV (KMG-IV): sequencing the most valuable type-strain genomes for metagenomic binning, comparative biology and taxonomic classification.</title>
        <authorList>
            <person name="Goeker M."/>
        </authorList>
    </citation>
    <scope>NUCLEOTIDE SEQUENCE [LARGE SCALE GENOMIC DNA]</scope>
    <source>
        <strain evidence="11 12">DSM 23868</strain>
    </source>
</reference>
<dbReference type="PANTHER" id="PTHR33571">
    <property type="entry name" value="SSL8005 PROTEIN"/>
    <property type="match status" value="1"/>
</dbReference>
<organism evidence="11 12">
    <name type="scientific">Brucella pecoris</name>
    <dbReference type="NCBI Taxonomy" id="867683"/>
    <lineage>
        <taxon>Bacteria</taxon>
        <taxon>Pseudomonadati</taxon>
        <taxon>Pseudomonadota</taxon>
        <taxon>Alphaproteobacteria</taxon>
        <taxon>Hyphomicrobiales</taxon>
        <taxon>Brucellaceae</taxon>
        <taxon>Brucella/Ochrobactrum group</taxon>
        <taxon>Brucella</taxon>
    </lineage>
</organism>
<accession>A0AB34YYQ8</accession>
<evidence type="ECO:0000259" key="10">
    <source>
        <dbReference type="Pfam" id="PF01909"/>
    </source>
</evidence>
<proteinExistence type="inferred from homology"/>
<evidence type="ECO:0000256" key="9">
    <source>
        <dbReference type="ARBA" id="ARBA00038276"/>
    </source>
</evidence>
<dbReference type="RefSeq" id="WP_374844040.1">
    <property type="nucleotide sequence ID" value="NZ_JACIEX010000015.1"/>
</dbReference>
<dbReference type="GO" id="GO:0016779">
    <property type="term" value="F:nucleotidyltransferase activity"/>
    <property type="evidence" value="ECO:0007669"/>
    <property type="project" value="UniProtKB-KW"/>
</dbReference>
<feature type="domain" description="Polymerase nucleotidyl transferase" evidence="10">
    <location>
        <begin position="14"/>
        <end position="96"/>
    </location>
</feature>
<keyword evidence="6" id="KW-0547">Nucleotide-binding</keyword>
<keyword evidence="8" id="KW-0460">Magnesium</keyword>
<dbReference type="GO" id="GO:0005524">
    <property type="term" value="F:ATP binding"/>
    <property type="evidence" value="ECO:0007669"/>
    <property type="project" value="UniProtKB-KW"/>
</dbReference>
<evidence type="ECO:0000256" key="4">
    <source>
        <dbReference type="ARBA" id="ARBA00022695"/>
    </source>
</evidence>
<evidence type="ECO:0000256" key="8">
    <source>
        <dbReference type="ARBA" id="ARBA00022842"/>
    </source>
</evidence>
<dbReference type="InterPro" id="IPR052038">
    <property type="entry name" value="Type-VII_TA_antitoxin"/>
</dbReference>
<evidence type="ECO:0000256" key="3">
    <source>
        <dbReference type="ARBA" id="ARBA00022679"/>
    </source>
</evidence>
<dbReference type="PANTHER" id="PTHR33571:SF12">
    <property type="entry name" value="BSL3053 PROTEIN"/>
    <property type="match status" value="1"/>
</dbReference>
<evidence type="ECO:0000256" key="7">
    <source>
        <dbReference type="ARBA" id="ARBA00022840"/>
    </source>
</evidence>
<name>A0AB34YYQ8_9HYPH</name>
<dbReference type="EMBL" id="JACIEX010000015">
    <property type="protein sequence ID" value="MBB4095925.1"/>
    <property type="molecule type" value="Genomic_DNA"/>
</dbReference>
<evidence type="ECO:0000256" key="1">
    <source>
        <dbReference type="ARBA" id="ARBA00001946"/>
    </source>
</evidence>
<dbReference type="InterPro" id="IPR043519">
    <property type="entry name" value="NT_sf"/>
</dbReference>
<dbReference type="Gene3D" id="3.30.460.10">
    <property type="entry name" value="Beta Polymerase, domain 2"/>
    <property type="match status" value="1"/>
</dbReference>
<keyword evidence="7" id="KW-0067">ATP-binding</keyword>
<keyword evidence="12" id="KW-1185">Reference proteome</keyword>
<dbReference type="CDD" id="cd05403">
    <property type="entry name" value="NT_KNTase_like"/>
    <property type="match status" value="1"/>
</dbReference>
<keyword evidence="5" id="KW-0479">Metal-binding</keyword>
<comment type="similarity">
    <text evidence="9">Belongs to the MntA antitoxin family.</text>
</comment>
<evidence type="ECO:0000256" key="6">
    <source>
        <dbReference type="ARBA" id="ARBA00022741"/>
    </source>
</evidence>
<protein>
    <recommendedName>
        <fullName evidence="10">Polymerase nucleotidyl transferase domain-containing protein</fullName>
    </recommendedName>
</protein>
<comment type="caution">
    <text evidence="11">The sequence shown here is derived from an EMBL/GenBank/DDBJ whole genome shotgun (WGS) entry which is preliminary data.</text>
</comment>
<keyword evidence="3" id="KW-0808">Transferase</keyword>